<dbReference type="Proteomes" id="UP000182737">
    <property type="component" value="Unassembled WGS sequence"/>
</dbReference>
<sequence>MSSQKYIDNEADFWKEHFVHIQHKNMVRTNAEPLRLENCKDAFEQFKASHSSFHITTEYSLSYCTFEVALTANIKLRLYIQSAIKGSLMQKNGSDYVKLCDAKFPYNPLPEIDEFLSHLPSYLEELSQTLENKIHTERRQKLAMEFIKAYASVHIPKNRPWKLEPSENGTFTLSFPVDNTTITFTDLDFIQKINAIL</sequence>
<keyword evidence="2" id="KW-1185">Reference proteome</keyword>
<organism evidence="1 2">
    <name type="scientific">Treponema bryantii</name>
    <dbReference type="NCBI Taxonomy" id="163"/>
    <lineage>
        <taxon>Bacteria</taxon>
        <taxon>Pseudomonadati</taxon>
        <taxon>Spirochaetota</taxon>
        <taxon>Spirochaetia</taxon>
        <taxon>Spirochaetales</taxon>
        <taxon>Treponemataceae</taxon>
        <taxon>Treponema</taxon>
    </lineage>
</organism>
<protein>
    <submittedName>
        <fullName evidence="1">Uncharacterized protein</fullName>
    </submittedName>
</protein>
<name>A0A1I3JI11_9SPIR</name>
<dbReference type="AlphaFoldDB" id="A0A1I3JI11"/>
<reference evidence="2" key="1">
    <citation type="submission" date="2016-10" db="EMBL/GenBank/DDBJ databases">
        <authorList>
            <person name="Varghese N."/>
            <person name="Submissions S."/>
        </authorList>
    </citation>
    <scope>NUCLEOTIDE SEQUENCE [LARGE SCALE GENOMIC DNA]</scope>
    <source>
        <strain evidence="2">XBD1002</strain>
    </source>
</reference>
<dbReference type="EMBL" id="FORI01000003">
    <property type="protein sequence ID" value="SFI59618.1"/>
    <property type="molecule type" value="Genomic_DNA"/>
</dbReference>
<proteinExistence type="predicted"/>
<evidence type="ECO:0000313" key="1">
    <source>
        <dbReference type="EMBL" id="SFI59618.1"/>
    </source>
</evidence>
<accession>A0A1I3JI11</accession>
<evidence type="ECO:0000313" key="2">
    <source>
        <dbReference type="Proteomes" id="UP000182737"/>
    </source>
</evidence>
<dbReference type="RefSeq" id="WP_074930889.1">
    <property type="nucleotide sequence ID" value="NZ_FORI01000003.1"/>
</dbReference>
<dbReference type="OrthoDB" id="360282at2"/>
<gene>
    <name evidence="1" type="ORF">SAMN04487775_10336</name>
</gene>